<proteinExistence type="predicted"/>
<protein>
    <submittedName>
        <fullName evidence="1">Uncharacterized protein</fullName>
    </submittedName>
</protein>
<reference evidence="1" key="1">
    <citation type="submission" date="2019-03" db="EMBL/GenBank/DDBJ databases">
        <title>Largest Complete Mitochondrial Genome of a Gymnosperm, Sitka Spruce (Picea sitchensis), Indicates Complex Physical Structure.</title>
        <authorList>
            <person name="Jackman S.D."/>
            <person name="Coombe L."/>
            <person name="Warren R."/>
            <person name="Kirk H."/>
            <person name="Trinh E."/>
            <person name="McLeod T."/>
            <person name="Pleasance S."/>
            <person name="Pandoh P."/>
            <person name="Zhao Y."/>
            <person name="Coope R."/>
            <person name="Bousquet J."/>
            <person name="Bohlmann J.C."/>
            <person name="Jones S.J.M."/>
            <person name="Birol I."/>
        </authorList>
    </citation>
    <scope>NUCLEOTIDE SEQUENCE</scope>
    <source>
        <strain evidence="1">Q903</strain>
    </source>
</reference>
<organism evidence="1">
    <name type="scientific">Picea sitchensis</name>
    <name type="common">Sitka spruce</name>
    <name type="synonym">Pinus sitchensis</name>
    <dbReference type="NCBI Taxonomy" id="3332"/>
    <lineage>
        <taxon>Eukaryota</taxon>
        <taxon>Viridiplantae</taxon>
        <taxon>Streptophyta</taxon>
        <taxon>Embryophyta</taxon>
        <taxon>Tracheophyta</taxon>
        <taxon>Spermatophyta</taxon>
        <taxon>Pinopsida</taxon>
        <taxon>Pinidae</taxon>
        <taxon>Conifers I</taxon>
        <taxon>Pinales</taxon>
        <taxon>Pinaceae</taxon>
        <taxon>Picea</taxon>
    </lineage>
</organism>
<sequence>MLEGTSKMIIKRTILSYDEDRMPIKTLIMLEKKTTPSHGMKEQTKGAQEWPKECLVINDCKTPPSKI</sequence>
<geneLocation type="mitochondrion" evidence="1"/>
<dbReference type="AlphaFoldDB" id="A0A6B9XRB2"/>
<accession>A0A6B9XRB2</accession>
<gene>
    <name evidence="1" type="primary">orf05748</name>
    <name evidence="1" type="ORF">Q903MT_gene5716</name>
</gene>
<keyword evidence="1" id="KW-0496">Mitochondrion</keyword>
<evidence type="ECO:0000313" key="1">
    <source>
        <dbReference type="EMBL" id="QHR91680.1"/>
    </source>
</evidence>
<name>A0A6B9XRB2_PICSI</name>
<dbReference type="EMBL" id="MK697702">
    <property type="protein sequence ID" value="QHR91680.1"/>
    <property type="molecule type" value="Genomic_DNA"/>
</dbReference>